<evidence type="ECO:0008006" key="2">
    <source>
        <dbReference type="Google" id="ProtNLM"/>
    </source>
</evidence>
<accession>A0A7R9P0D5</accession>
<reference evidence="1" key="1">
    <citation type="submission" date="2020-11" db="EMBL/GenBank/DDBJ databases">
        <authorList>
            <person name="Tran Van P."/>
        </authorList>
    </citation>
    <scope>NUCLEOTIDE SEQUENCE</scope>
</reference>
<sequence length="201" mass="22944">MTPCRGATWCMIPLALNWPWIRVVKLVELGALLMSLGSCLIAFIVNHPHWSIPLSLKVWHENLTLEPTCKYSYTMCPGAVALPFTVNLSAHRSDRSVLPFPASPHIHQHHREREQDGGYSPMDHNHIVDGVHYSEFDHEAILGEPRDERNTGSVKEAEEFDHLEPEEAKRRLSILVKKMDLDKDGGITRNELHAWILRSFS</sequence>
<dbReference type="SUPFAM" id="SSF47473">
    <property type="entry name" value="EF-hand"/>
    <property type="match status" value="1"/>
</dbReference>
<organism evidence="1">
    <name type="scientific">Timema tahoe</name>
    <dbReference type="NCBI Taxonomy" id="61484"/>
    <lineage>
        <taxon>Eukaryota</taxon>
        <taxon>Metazoa</taxon>
        <taxon>Ecdysozoa</taxon>
        <taxon>Arthropoda</taxon>
        <taxon>Hexapoda</taxon>
        <taxon>Insecta</taxon>
        <taxon>Pterygota</taxon>
        <taxon>Neoptera</taxon>
        <taxon>Polyneoptera</taxon>
        <taxon>Phasmatodea</taxon>
        <taxon>Timematodea</taxon>
        <taxon>Timematoidea</taxon>
        <taxon>Timematidae</taxon>
        <taxon>Timema</taxon>
    </lineage>
</organism>
<dbReference type="GO" id="GO:0005783">
    <property type="term" value="C:endoplasmic reticulum"/>
    <property type="evidence" value="ECO:0007669"/>
    <property type="project" value="TreeGrafter"/>
</dbReference>
<gene>
    <name evidence="1" type="ORF">TTEB3V08_LOCUS10949</name>
</gene>
<dbReference type="InterPro" id="IPR011992">
    <property type="entry name" value="EF-hand-dom_pair"/>
</dbReference>
<proteinExistence type="predicted"/>
<dbReference type="PANTHER" id="PTHR10827">
    <property type="entry name" value="RETICULOCALBIN"/>
    <property type="match status" value="1"/>
</dbReference>
<protein>
    <recommendedName>
        <fullName evidence="2">EF-hand domain-containing protein</fullName>
    </recommendedName>
</protein>
<dbReference type="EMBL" id="OE007171">
    <property type="protein sequence ID" value="CAD7463062.1"/>
    <property type="molecule type" value="Genomic_DNA"/>
</dbReference>
<dbReference type="PANTHER" id="PTHR10827:SF95">
    <property type="entry name" value="LD34388P"/>
    <property type="match status" value="1"/>
</dbReference>
<dbReference type="AlphaFoldDB" id="A0A7R9P0D5"/>
<dbReference type="GO" id="GO:0005509">
    <property type="term" value="F:calcium ion binding"/>
    <property type="evidence" value="ECO:0007669"/>
    <property type="project" value="TreeGrafter"/>
</dbReference>
<name>A0A7R9P0D5_9NEOP</name>
<evidence type="ECO:0000313" key="1">
    <source>
        <dbReference type="EMBL" id="CAD7463062.1"/>
    </source>
</evidence>